<reference evidence="7 8" key="1">
    <citation type="submission" date="2016-11" db="EMBL/GenBank/DDBJ databases">
        <authorList>
            <person name="Jaros S."/>
            <person name="Januszkiewicz K."/>
            <person name="Wedrychowicz H."/>
        </authorList>
    </citation>
    <scope>NUCLEOTIDE SEQUENCE [LARGE SCALE GENOMIC DNA]</scope>
    <source>
        <strain evidence="7 8">DSM 26883</strain>
    </source>
</reference>
<name>A0A1M4UIR9_9BACE</name>
<organism evidence="7 8">
    <name type="scientific">Bacteroides faecichinchillae</name>
    <dbReference type="NCBI Taxonomy" id="871325"/>
    <lineage>
        <taxon>Bacteria</taxon>
        <taxon>Pseudomonadati</taxon>
        <taxon>Bacteroidota</taxon>
        <taxon>Bacteroidia</taxon>
        <taxon>Bacteroidales</taxon>
        <taxon>Bacteroidaceae</taxon>
        <taxon>Bacteroides</taxon>
    </lineage>
</organism>
<dbReference type="Pfam" id="PF08534">
    <property type="entry name" value="Redoxin"/>
    <property type="match status" value="1"/>
</dbReference>
<keyword evidence="2" id="KW-0201">Cytochrome c-type biogenesis</keyword>
<dbReference type="STRING" id="871325.SAMN05444349_103166"/>
<dbReference type="PANTHER" id="PTHR42852:SF6">
    <property type="entry name" value="THIOL:DISULFIDE INTERCHANGE PROTEIN DSBE"/>
    <property type="match status" value="1"/>
</dbReference>
<feature type="chain" id="PRO_5030031092" evidence="5">
    <location>
        <begin position="26"/>
        <end position="639"/>
    </location>
</feature>
<dbReference type="CDD" id="cd02966">
    <property type="entry name" value="TlpA_like_family"/>
    <property type="match status" value="1"/>
</dbReference>
<gene>
    <name evidence="7" type="ORF">SAMN05444349_103166</name>
</gene>
<dbReference type="OrthoDB" id="1120316at2"/>
<keyword evidence="5" id="KW-0732">Signal</keyword>
<evidence type="ECO:0000259" key="6">
    <source>
        <dbReference type="PROSITE" id="PS51352"/>
    </source>
</evidence>
<dbReference type="EMBL" id="FQVD01000003">
    <property type="protein sequence ID" value="SHE56544.1"/>
    <property type="molecule type" value="Genomic_DNA"/>
</dbReference>
<dbReference type="PROSITE" id="PS00194">
    <property type="entry name" value="THIOREDOXIN_1"/>
    <property type="match status" value="1"/>
</dbReference>
<dbReference type="Gene3D" id="3.40.30.10">
    <property type="entry name" value="Glutaredoxin"/>
    <property type="match status" value="1"/>
</dbReference>
<evidence type="ECO:0000313" key="7">
    <source>
        <dbReference type="EMBL" id="SHE56544.1"/>
    </source>
</evidence>
<feature type="signal peptide" evidence="5">
    <location>
        <begin position="1"/>
        <end position="25"/>
    </location>
</feature>
<evidence type="ECO:0000313" key="8">
    <source>
        <dbReference type="Proteomes" id="UP000184436"/>
    </source>
</evidence>
<proteinExistence type="predicted"/>
<evidence type="ECO:0000256" key="4">
    <source>
        <dbReference type="ARBA" id="ARBA00023284"/>
    </source>
</evidence>
<accession>A0A1M4UIR9</accession>
<dbReference type="GO" id="GO:0017004">
    <property type="term" value="P:cytochrome complex assembly"/>
    <property type="evidence" value="ECO:0007669"/>
    <property type="project" value="UniProtKB-KW"/>
</dbReference>
<keyword evidence="4" id="KW-0676">Redox-active center</keyword>
<evidence type="ECO:0000256" key="1">
    <source>
        <dbReference type="ARBA" id="ARBA00004196"/>
    </source>
</evidence>
<sequence length="639" mass="73371">MNAMKNVYFLLIHAAILFGNLSANAQNKIINQPSSKLAKSDLTLKTIIQTDTATILCFRVECVYRPWSLHSTVHLKAKNKDYAYRYGKLVTKKDNQFIDSPFTPDSTNTSSHTQIGDRHFFDLDSLVLCFDRIPSDTQTFDFLEGDDRNSWKIFGIKMDGKPYPSSLPKIKMKDTGLPAYTIKTGKAILKGKIYDYDHAFMKNQISYFANEYNLIGNGFDINMQCDSLGNFSYETDLLHPIPLTLLLPGGNLKAILVPGEEIALDIDVATRTANAPYEWSEKKPKLNKAIQFRGKYGPMNEALNNMPYNGYTIDFLKELVTISFDEYVQRIWSDYQKTIQEVSENKEYNTQQREFLKLKAQSTYLYKRISYVENVKNGLYYSSMKNDSSVLNKYNTQFTLIDPHAKELNLFDNLNALYVVYDYKPMEYLKANGLEQSEIYHWMADLKKAKEIAGQINMMKVVKDSTIWDSIAPQYVSTLQRHNELVINKIAEAQSHKLKGTIKEVPDVSGKELIQAIVNSYKGKVVMIDCWATWCGPCKTGIAKMEPVKEELEGKDVVFVYLTNETSDVETWTKEVEKLKGEHYRISASKWNQLPDISAIPHYIIYDRQGNKVMEQVGWKNSLVDEFKETILKALDKKE</sequence>
<dbReference type="GO" id="GO:0030313">
    <property type="term" value="C:cell envelope"/>
    <property type="evidence" value="ECO:0007669"/>
    <property type="project" value="UniProtKB-SubCell"/>
</dbReference>
<dbReference type="PROSITE" id="PS51352">
    <property type="entry name" value="THIOREDOXIN_2"/>
    <property type="match status" value="1"/>
</dbReference>
<dbReference type="SUPFAM" id="SSF52833">
    <property type="entry name" value="Thioredoxin-like"/>
    <property type="match status" value="1"/>
</dbReference>
<evidence type="ECO:0000256" key="2">
    <source>
        <dbReference type="ARBA" id="ARBA00022748"/>
    </source>
</evidence>
<keyword evidence="3" id="KW-1015">Disulfide bond</keyword>
<dbReference type="PANTHER" id="PTHR42852">
    <property type="entry name" value="THIOL:DISULFIDE INTERCHANGE PROTEIN DSBE"/>
    <property type="match status" value="1"/>
</dbReference>
<evidence type="ECO:0000256" key="5">
    <source>
        <dbReference type="SAM" id="SignalP"/>
    </source>
</evidence>
<dbReference type="InterPro" id="IPR013740">
    <property type="entry name" value="Redoxin"/>
</dbReference>
<dbReference type="InterPro" id="IPR050553">
    <property type="entry name" value="Thioredoxin_ResA/DsbE_sf"/>
</dbReference>
<protein>
    <submittedName>
        <fullName evidence="7">Thioredoxin-like</fullName>
    </submittedName>
</protein>
<evidence type="ECO:0000256" key="3">
    <source>
        <dbReference type="ARBA" id="ARBA00023157"/>
    </source>
</evidence>
<dbReference type="InterPro" id="IPR013766">
    <property type="entry name" value="Thioredoxin_domain"/>
</dbReference>
<keyword evidence="8" id="KW-1185">Reference proteome</keyword>
<dbReference type="InterPro" id="IPR036249">
    <property type="entry name" value="Thioredoxin-like_sf"/>
</dbReference>
<dbReference type="GO" id="GO:0016491">
    <property type="term" value="F:oxidoreductase activity"/>
    <property type="evidence" value="ECO:0007669"/>
    <property type="project" value="InterPro"/>
</dbReference>
<comment type="subcellular location">
    <subcellularLocation>
        <location evidence="1">Cell envelope</location>
    </subcellularLocation>
</comment>
<dbReference type="AlphaFoldDB" id="A0A1M4UIR9"/>
<dbReference type="Proteomes" id="UP000184436">
    <property type="component" value="Unassembled WGS sequence"/>
</dbReference>
<feature type="domain" description="Thioredoxin" evidence="6">
    <location>
        <begin position="484"/>
        <end position="637"/>
    </location>
</feature>
<dbReference type="InterPro" id="IPR017937">
    <property type="entry name" value="Thioredoxin_CS"/>
</dbReference>